<name>A0ABR6YBA2_9BURK</name>
<protein>
    <submittedName>
        <fullName evidence="1">Uncharacterized protein</fullName>
    </submittedName>
</protein>
<sequence length="264" mass="30173">MTNAIHVYVNATQISVRRQSGYWWNEKVESIGAWNWNSLVPSSLSFEPLHRRKNSREYLHVYLGSALCKFTTVDLPKGLNDIGEQQLAARAYMQNQLGLKASEWQFTIDFTSSDKVVVCAIRRVLIEKIQELSNESGFHLASIKPFVVGVWNTFQKNLDVSDANRTALVAIENDAFTVFVTRLGVLESMNAITHECDVLLVERESRRLSFSFTDAEQNNIYFAVPEKIIGTPQIHVDRILRKDKYLNKSSYIDFRDLVFSTAAE</sequence>
<dbReference type="RefSeq" id="WP_186941868.1">
    <property type="nucleotide sequence ID" value="NZ_JACOGA010000008.1"/>
</dbReference>
<dbReference type="Proteomes" id="UP000624279">
    <property type="component" value="Unassembled WGS sequence"/>
</dbReference>
<accession>A0ABR6YBA2</accession>
<organism evidence="1 2">
    <name type="scientific">Undibacterium flavidum</name>
    <dbReference type="NCBI Taxonomy" id="2762297"/>
    <lineage>
        <taxon>Bacteria</taxon>
        <taxon>Pseudomonadati</taxon>
        <taxon>Pseudomonadota</taxon>
        <taxon>Betaproteobacteria</taxon>
        <taxon>Burkholderiales</taxon>
        <taxon>Oxalobacteraceae</taxon>
        <taxon>Undibacterium</taxon>
    </lineage>
</organism>
<keyword evidence="2" id="KW-1185">Reference proteome</keyword>
<gene>
    <name evidence="1" type="ORF">H8K55_09535</name>
</gene>
<dbReference type="EMBL" id="JACOGA010000008">
    <property type="protein sequence ID" value="MBC3873831.1"/>
    <property type="molecule type" value="Genomic_DNA"/>
</dbReference>
<evidence type="ECO:0000313" key="1">
    <source>
        <dbReference type="EMBL" id="MBC3873831.1"/>
    </source>
</evidence>
<proteinExistence type="predicted"/>
<reference evidence="1 2" key="1">
    <citation type="submission" date="2020-08" db="EMBL/GenBank/DDBJ databases">
        <title>Novel species isolated from subtropical streams in China.</title>
        <authorList>
            <person name="Lu H."/>
        </authorList>
    </citation>
    <scope>NUCLEOTIDE SEQUENCE [LARGE SCALE GENOMIC DNA]</scope>
    <source>
        <strain evidence="1 2">LX15W</strain>
    </source>
</reference>
<comment type="caution">
    <text evidence="1">The sequence shown here is derived from an EMBL/GenBank/DDBJ whole genome shotgun (WGS) entry which is preliminary data.</text>
</comment>
<evidence type="ECO:0000313" key="2">
    <source>
        <dbReference type="Proteomes" id="UP000624279"/>
    </source>
</evidence>